<feature type="compositionally biased region" description="Low complexity" evidence="1">
    <location>
        <begin position="21"/>
        <end position="32"/>
    </location>
</feature>
<evidence type="ECO:0000256" key="1">
    <source>
        <dbReference type="SAM" id="MobiDB-lite"/>
    </source>
</evidence>
<evidence type="ECO:0000313" key="3">
    <source>
        <dbReference type="Proteomes" id="UP000314294"/>
    </source>
</evidence>
<reference evidence="2 3" key="1">
    <citation type="submission" date="2019-03" db="EMBL/GenBank/DDBJ databases">
        <title>First draft genome of Liparis tanakae, snailfish: a comprehensive survey of snailfish specific genes.</title>
        <authorList>
            <person name="Kim W."/>
            <person name="Song I."/>
            <person name="Jeong J.-H."/>
            <person name="Kim D."/>
            <person name="Kim S."/>
            <person name="Ryu S."/>
            <person name="Song J.Y."/>
            <person name="Lee S.K."/>
        </authorList>
    </citation>
    <scope>NUCLEOTIDE SEQUENCE [LARGE SCALE GENOMIC DNA]</scope>
    <source>
        <tissue evidence="2">Muscle</tissue>
    </source>
</reference>
<keyword evidence="3" id="KW-1185">Reference proteome</keyword>
<evidence type="ECO:0000313" key="2">
    <source>
        <dbReference type="EMBL" id="TNN48683.1"/>
    </source>
</evidence>
<gene>
    <name evidence="2" type="ORF">EYF80_041101</name>
</gene>
<dbReference type="EMBL" id="SRLO01000685">
    <property type="protein sequence ID" value="TNN48683.1"/>
    <property type="molecule type" value="Genomic_DNA"/>
</dbReference>
<protein>
    <submittedName>
        <fullName evidence="2">Uncharacterized protein</fullName>
    </submittedName>
</protein>
<name>A0A4Z2G6Z1_9TELE</name>
<sequence length="85" mass="9049">MGEPLGGPHLEKDSHRDRTGTLRTGTTQWETGSDAAQRAPLGVSPSEDSDLFRAAPAYALDQQVITNAALGSVLNDGCKRRIITT</sequence>
<feature type="region of interest" description="Disordered" evidence="1">
    <location>
        <begin position="1"/>
        <end position="47"/>
    </location>
</feature>
<dbReference type="Proteomes" id="UP000314294">
    <property type="component" value="Unassembled WGS sequence"/>
</dbReference>
<feature type="compositionally biased region" description="Basic and acidic residues" evidence="1">
    <location>
        <begin position="9"/>
        <end position="20"/>
    </location>
</feature>
<proteinExistence type="predicted"/>
<organism evidence="2 3">
    <name type="scientific">Liparis tanakae</name>
    <name type="common">Tanaka's snailfish</name>
    <dbReference type="NCBI Taxonomy" id="230148"/>
    <lineage>
        <taxon>Eukaryota</taxon>
        <taxon>Metazoa</taxon>
        <taxon>Chordata</taxon>
        <taxon>Craniata</taxon>
        <taxon>Vertebrata</taxon>
        <taxon>Euteleostomi</taxon>
        <taxon>Actinopterygii</taxon>
        <taxon>Neopterygii</taxon>
        <taxon>Teleostei</taxon>
        <taxon>Neoteleostei</taxon>
        <taxon>Acanthomorphata</taxon>
        <taxon>Eupercaria</taxon>
        <taxon>Perciformes</taxon>
        <taxon>Cottioidei</taxon>
        <taxon>Cottales</taxon>
        <taxon>Liparidae</taxon>
        <taxon>Liparis</taxon>
    </lineage>
</organism>
<accession>A0A4Z2G6Z1</accession>
<dbReference type="AlphaFoldDB" id="A0A4Z2G6Z1"/>
<comment type="caution">
    <text evidence="2">The sequence shown here is derived from an EMBL/GenBank/DDBJ whole genome shotgun (WGS) entry which is preliminary data.</text>
</comment>